<evidence type="ECO:0000313" key="2">
    <source>
        <dbReference type="EMBL" id="ELU40223.1"/>
    </source>
</evidence>
<evidence type="ECO:0000256" key="1">
    <source>
        <dbReference type="SAM" id="MobiDB-lite"/>
    </source>
</evidence>
<reference evidence="2 3" key="1">
    <citation type="journal article" date="2013" name="Nat. Commun.">
        <title>The evolution and pathogenic mechanisms of the rice sheath blight pathogen.</title>
        <authorList>
            <person name="Zheng A."/>
            <person name="Lin R."/>
            <person name="Xu L."/>
            <person name="Qin P."/>
            <person name="Tang C."/>
            <person name="Ai P."/>
            <person name="Zhang D."/>
            <person name="Liu Y."/>
            <person name="Sun Z."/>
            <person name="Feng H."/>
            <person name="Wang Y."/>
            <person name="Chen Y."/>
            <person name="Liang X."/>
            <person name="Fu R."/>
            <person name="Li Q."/>
            <person name="Zhang J."/>
            <person name="Yu X."/>
            <person name="Xie Z."/>
            <person name="Ding L."/>
            <person name="Guan P."/>
            <person name="Tang J."/>
            <person name="Liang Y."/>
            <person name="Wang S."/>
            <person name="Deng Q."/>
            <person name="Li S."/>
            <person name="Zhu J."/>
            <person name="Wang L."/>
            <person name="Liu H."/>
            <person name="Li P."/>
        </authorList>
    </citation>
    <scope>NUCLEOTIDE SEQUENCE [LARGE SCALE GENOMIC DNA]</scope>
    <source>
        <strain evidence="3">AG-1 IA</strain>
    </source>
</reference>
<evidence type="ECO:0000313" key="3">
    <source>
        <dbReference type="Proteomes" id="UP000011668"/>
    </source>
</evidence>
<sequence>MADVFYVRAVGEWGLPAARLSPSEPSSLATLFQPLLNYSTFMHTKPDFYSPRPLSAKVSSPLLELAPTPPATARRSKPLVSNHLIARRKQHPD</sequence>
<feature type="region of interest" description="Disordered" evidence="1">
    <location>
        <begin position="66"/>
        <end position="93"/>
    </location>
</feature>
<dbReference type="HOGENOM" id="CLU_2401173_0_0_1"/>
<proteinExistence type="predicted"/>
<dbReference type="AlphaFoldDB" id="L8WTY0"/>
<organism evidence="2 3">
    <name type="scientific">Thanatephorus cucumeris (strain AG1-IA)</name>
    <name type="common">Rice sheath blight fungus</name>
    <name type="synonym">Rhizoctonia solani</name>
    <dbReference type="NCBI Taxonomy" id="983506"/>
    <lineage>
        <taxon>Eukaryota</taxon>
        <taxon>Fungi</taxon>
        <taxon>Dikarya</taxon>
        <taxon>Basidiomycota</taxon>
        <taxon>Agaricomycotina</taxon>
        <taxon>Agaricomycetes</taxon>
        <taxon>Cantharellales</taxon>
        <taxon>Ceratobasidiaceae</taxon>
        <taxon>Rhizoctonia</taxon>
        <taxon>Rhizoctonia solani AG-1</taxon>
    </lineage>
</organism>
<accession>L8WTY0</accession>
<protein>
    <submittedName>
        <fullName evidence="2">Uncharacterized protein</fullName>
    </submittedName>
</protein>
<name>L8WTY0_THACA</name>
<dbReference type="EMBL" id="AFRT01001482">
    <property type="protein sequence ID" value="ELU40223.1"/>
    <property type="molecule type" value="Genomic_DNA"/>
</dbReference>
<keyword evidence="3" id="KW-1185">Reference proteome</keyword>
<comment type="caution">
    <text evidence="2">The sequence shown here is derived from an EMBL/GenBank/DDBJ whole genome shotgun (WGS) entry which is preliminary data.</text>
</comment>
<dbReference type="Proteomes" id="UP000011668">
    <property type="component" value="Unassembled WGS sequence"/>
</dbReference>
<gene>
    <name evidence="2" type="ORF">AG1IA_05742</name>
</gene>